<dbReference type="Gene3D" id="3.40.190.10">
    <property type="entry name" value="Periplasmic binding protein-like II"/>
    <property type="match status" value="1"/>
</dbReference>
<feature type="domain" description="Solute-binding protein family 5" evidence="4">
    <location>
        <begin position="272"/>
        <end position="566"/>
    </location>
</feature>
<sequence>MTESRRSILKKMGATGVSLGTVSIAGCFGGEQETEEYDRPVEEDLPEERRIERTFEHMAYTEEYSPNRYATNELVVETVGDVLGIDYEMDIGEASVLDDREAEGDFDFFTYTWESEQGGDPDNVITFRYHSDGQRNFGGYSNEEYDEIAEQSRQEYDEDARQELIYEAQELIGELRWESQYLYNEGLYGYNTDVVDEDSVIVDGRLRGTWVTWTEIEPGPENDDGMVATNNWDATNQLNPFDQMTIGPARNVTPTLLMHDTFIRYTEEYEQVNWIAEDIETVDDTTIVVEISDEFEFHDGEPLTVEDVLWTYETILETEPAAYLTSVTDPLESIEQTGDNEVTFHLEEPYVPFTTLTFWQTPILPAHYWEEILDETDNHDTPWEVSFGDDRPIVGSGPFEYESWDQGEQFIQTANHDHPIAPPNIETRVQRPLSSSAAELEALEQGEYGYLDYWFGNNEELADRIEDEPHLGMSAELDNMREATWMNVEEPPLDDVPFRQAYHAVVADLQPVFVEEIYDGYGETGHSPITPMIEFWHNPDVPGFEGGPETAIEILADAGYVWDEDGNLYAPE</sequence>
<comment type="caution">
    <text evidence="5">The sequence shown here is derived from an EMBL/GenBank/DDBJ whole genome shotgun (WGS) entry which is preliminary data.</text>
</comment>
<accession>A0A4S3TLM3</accession>
<gene>
    <name evidence="5" type="ORF">D8Y22_07490</name>
</gene>
<evidence type="ECO:0000259" key="4">
    <source>
        <dbReference type="Pfam" id="PF00496"/>
    </source>
</evidence>
<dbReference type="CDD" id="cd00995">
    <property type="entry name" value="PBP2_NikA_DppA_OppA_like"/>
    <property type="match status" value="1"/>
</dbReference>
<dbReference type="AlphaFoldDB" id="A0A4S3TLM3"/>
<keyword evidence="2" id="KW-0813">Transport</keyword>
<dbReference type="OrthoDB" id="233597at2157"/>
<dbReference type="PROSITE" id="PS51257">
    <property type="entry name" value="PROKAR_LIPOPROTEIN"/>
    <property type="match status" value="1"/>
</dbReference>
<proteinExistence type="inferred from homology"/>
<evidence type="ECO:0000313" key="6">
    <source>
        <dbReference type="Proteomes" id="UP000318864"/>
    </source>
</evidence>
<reference evidence="5 6" key="1">
    <citation type="submission" date="2018-10" db="EMBL/GenBank/DDBJ databases">
        <title>Natronolimnobius sp. XQ-INN 246 isolated from Inner Mongolia Autonomous Region of China.</title>
        <authorList>
            <person name="Xue Q."/>
        </authorList>
    </citation>
    <scope>NUCLEOTIDE SEQUENCE [LARGE SCALE GENOMIC DNA]</scope>
    <source>
        <strain evidence="5 6">XQ-INN 246</strain>
    </source>
</reference>
<dbReference type="PANTHER" id="PTHR30290">
    <property type="entry name" value="PERIPLASMIC BINDING COMPONENT OF ABC TRANSPORTER"/>
    <property type="match status" value="1"/>
</dbReference>
<dbReference type="Pfam" id="PF00496">
    <property type="entry name" value="SBP_bac_5"/>
    <property type="match status" value="1"/>
</dbReference>
<evidence type="ECO:0000256" key="2">
    <source>
        <dbReference type="ARBA" id="ARBA00022448"/>
    </source>
</evidence>
<keyword evidence="3" id="KW-0732">Signal</keyword>
<organism evidence="5 6">
    <name type="scientific">Salinadaptatus halalkaliphilus</name>
    <dbReference type="NCBI Taxonomy" id="2419781"/>
    <lineage>
        <taxon>Archaea</taxon>
        <taxon>Methanobacteriati</taxon>
        <taxon>Methanobacteriota</taxon>
        <taxon>Stenosarchaea group</taxon>
        <taxon>Halobacteria</taxon>
        <taxon>Halobacteriales</taxon>
        <taxon>Natrialbaceae</taxon>
        <taxon>Salinadaptatus</taxon>
    </lineage>
</organism>
<evidence type="ECO:0000256" key="3">
    <source>
        <dbReference type="ARBA" id="ARBA00022729"/>
    </source>
</evidence>
<dbReference type="EMBL" id="RBZW01000021">
    <property type="protein sequence ID" value="THE65062.1"/>
    <property type="molecule type" value="Genomic_DNA"/>
</dbReference>
<evidence type="ECO:0000256" key="1">
    <source>
        <dbReference type="ARBA" id="ARBA00005695"/>
    </source>
</evidence>
<dbReference type="GO" id="GO:1904680">
    <property type="term" value="F:peptide transmembrane transporter activity"/>
    <property type="evidence" value="ECO:0007669"/>
    <property type="project" value="TreeGrafter"/>
</dbReference>
<dbReference type="PANTHER" id="PTHR30290:SF9">
    <property type="entry name" value="OLIGOPEPTIDE-BINDING PROTEIN APPA"/>
    <property type="match status" value="1"/>
</dbReference>
<protein>
    <recommendedName>
        <fullName evidence="4">Solute-binding protein family 5 domain-containing protein</fullName>
    </recommendedName>
</protein>
<dbReference type="InterPro" id="IPR039424">
    <property type="entry name" value="SBP_5"/>
</dbReference>
<evidence type="ECO:0000313" key="5">
    <source>
        <dbReference type="EMBL" id="THE65062.1"/>
    </source>
</evidence>
<dbReference type="SUPFAM" id="SSF53850">
    <property type="entry name" value="Periplasmic binding protein-like II"/>
    <property type="match status" value="2"/>
</dbReference>
<dbReference type="Proteomes" id="UP000318864">
    <property type="component" value="Unassembled WGS sequence"/>
</dbReference>
<dbReference type="GO" id="GO:0015833">
    <property type="term" value="P:peptide transport"/>
    <property type="evidence" value="ECO:0007669"/>
    <property type="project" value="TreeGrafter"/>
</dbReference>
<keyword evidence="6" id="KW-1185">Reference proteome</keyword>
<comment type="similarity">
    <text evidence="1">Belongs to the bacterial solute-binding protein 5 family.</text>
</comment>
<name>A0A4S3TLM3_9EURY</name>
<dbReference type="InterPro" id="IPR000914">
    <property type="entry name" value="SBP_5_dom"/>
</dbReference>
<dbReference type="Gene3D" id="3.10.105.10">
    <property type="entry name" value="Dipeptide-binding Protein, Domain 3"/>
    <property type="match status" value="2"/>
</dbReference>
<dbReference type="RefSeq" id="WP_141464084.1">
    <property type="nucleotide sequence ID" value="NZ_RBZW01000021.1"/>
</dbReference>